<evidence type="ECO:0000313" key="1">
    <source>
        <dbReference type="EMBL" id="NIH53062.1"/>
    </source>
</evidence>
<dbReference type="PANTHER" id="PTHR34472">
    <property type="entry name" value="SULFUR CARRIER PROTEIN THIS"/>
    <property type="match status" value="1"/>
</dbReference>
<organism evidence="1 2">
    <name type="scientific">Lysinibacter cavernae</name>
    <dbReference type="NCBI Taxonomy" id="1640652"/>
    <lineage>
        <taxon>Bacteria</taxon>
        <taxon>Bacillati</taxon>
        <taxon>Actinomycetota</taxon>
        <taxon>Actinomycetes</taxon>
        <taxon>Micrococcales</taxon>
        <taxon>Microbacteriaceae</taxon>
        <taxon>Lysinibacter</taxon>
    </lineage>
</organism>
<reference evidence="1 2" key="1">
    <citation type="submission" date="2020-02" db="EMBL/GenBank/DDBJ databases">
        <title>Sequencing the genomes of 1000 actinobacteria strains.</title>
        <authorList>
            <person name="Klenk H.-P."/>
        </authorList>
    </citation>
    <scope>NUCLEOTIDE SEQUENCE [LARGE SCALE GENOMIC DNA]</scope>
    <source>
        <strain evidence="1 2">DSM 27960</strain>
    </source>
</reference>
<sequence>MTPAAPSPSPQIEVNGTSVPLAQTTTLASVVIALLKPAEAGATVASLGGGIAAAVNDAVVPRSIWADHTLNDGDRVEILTAVQGG</sequence>
<dbReference type="Proteomes" id="UP000541033">
    <property type="component" value="Unassembled WGS sequence"/>
</dbReference>
<dbReference type="NCBIfam" id="TIGR01683">
    <property type="entry name" value="thiS"/>
    <property type="match status" value="1"/>
</dbReference>
<dbReference type="InterPro" id="IPR016155">
    <property type="entry name" value="Mopterin_synth/thiamin_S_b"/>
</dbReference>
<comment type="caution">
    <text evidence="1">The sequence shown here is derived from an EMBL/GenBank/DDBJ whole genome shotgun (WGS) entry which is preliminary data.</text>
</comment>
<dbReference type="InterPro" id="IPR003749">
    <property type="entry name" value="ThiS/MoaD-like"/>
</dbReference>
<dbReference type="Pfam" id="PF02597">
    <property type="entry name" value="ThiS"/>
    <property type="match status" value="1"/>
</dbReference>
<protein>
    <submittedName>
        <fullName evidence="1">Sulfur carrier protein</fullName>
    </submittedName>
</protein>
<accession>A0A7X5TTX2</accession>
<dbReference type="RefSeq" id="WP_167148370.1">
    <property type="nucleotide sequence ID" value="NZ_JAAMOX010000001.1"/>
</dbReference>
<dbReference type="PANTHER" id="PTHR34472:SF1">
    <property type="entry name" value="SULFUR CARRIER PROTEIN THIS"/>
    <property type="match status" value="1"/>
</dbReference>
<dbReference type="EMBL" id="JAAMOX010000001">
    <property type="protein sequence ID" value="NIH53062.1"/>
    <property type="molecule type" value="Genomic_DNA"/>
</dbReference>
<dbReference type="InterPro" id="IPR012675">
    <property type="entry name" value="Beta-grasp_dom_sf"/>
</dbReference>
<dbReference type="AlphaFoldDB" id="A0A7X5TTX2"/>
<keyword evidence="2" id="KW-1185">Reference proteome</keyword>
<dbReference type="InterPro" id="IPR010035">
    <property type="entry name" value="Thi_S"/>
</dbReference>
<gene>
    <name evidence="1" type="ORF">FHX76_000930</name>
</gene>
<dbReference type="SUPFAM" id="SSF54285">
    <property type="entry name" value="MoaD/ThiS"/>
    <property type="match status" value="1"/>
</dbReference>
<dbReference type="CDD" id="cd00565">
    <property type="entry name" value="Ubl_ThiS"/>
    <property type="match status" value="1"/>
</dbReference>
<evidence type="ECO:0000313" key="2">
    <source>
        <dbReference type="Proteomes" id="UP000541033"/>
    </source>
</evidence>
<name>A0A7X5TTX2_9MICO</name>
<dbReference type="Gene3D" id="3.10.20.30">
    <property type="match status" value="1"/>
</dbReference>
<proteinExistence type="predicted"/>